<dbReference type="Pfam" id="PF07291">
    <property type="entry name" value="MauE"/>
    <property type="match status" value="1"/>
</dbReference>
<comment type="subcellular location">
    <subcellularLocation>
        <location evidence="1">Membrane</location>
        <topology evidence="1">Multi-pass membrane protein</topology>
    </subcellularLocation>
</comment>
<accession>A0ABR6PDI1</accession>
<keyword evidence="8" id="KW-1185">Reference proteome</keyword>
<dbReference type="Proteomes" id="UP000541583">
    <property type="component" value="Unassembled WGS sequence"/>
</dbReference>
<evidence type="ECO:0000259" key="6">
    <source>
        <dbReference type="Pfam" id="PF07291"/>
    </source>
</evidence>
<evidence type="ECO:0000256" key="2">
    <source>
        <dbReference type="ARBA" id="ARBA00022692"/>
    </source>
</evidence>
<dbReference type="EMBL" id="JACHCB010000001">
    <property type="protein sequence ID" value="MBB6107816.1"/>
    <property type="molecule type" value="Genomic_DNA"/>
</dbReference>
<feature type="domain" description="Methylamine utilisation protein MauE" evidence="6">
    <location>
        <begin position="22"/>
        <end position="146"/>
    </location>
</feature>
<feature type="transmembrane region" description="Helical" evidence="5">
    <location>
        <begin position="21"/>
        <end position="42"/>
    </location>
</feature>
<proteinExistence type="predicted"/>
<evidence type="ECO:0000256" key="1">
    <source>
        <dbReference type="ARBA" id="ARBA00004141"/>
    </source>
</evidence>
<keyword evidence="2 5" id="KW-0812">Transmembrane</keyword>
<sequence>MESRALKIQRFHLSDVSRERMVTGIKLICMFLFLYTAYAKIVDHERFLNGLKNVHIITGLAVYISWFVPLSEILTFFLLLVPQTLKWGFYAFITLMTIFTGYIISALLLEKKLPCHCGGVIEKLSWTQHLWFNLAFILLAIIAVWLFKSKQNFNNYKR</sequence>
<evidence type="ECO:0000256" key="3">
    <source>
        <dbReference type="ARBA" id="ARBA00022989"/>
    </source>
</evidence>
<feature type="transmembrane region" description="Helical" evidence="5">
    <location>
        <begin position="54"/>
        <end position="80"/>
    </location>
</feature>
<evidence type="ECO:0000313" key="7">
    <source>
        <dbReference type="EMBL" id="MBB6107816.1"/>
    </source>
</evidence>
<dbReference type="InterPro" id="IPR009908">
    <property type="entry name" value="Methylamine_util_MauE"/>
</dbReference>
<gene>
    <name evidence="7" type="ORF">HDF23_000546</name>
</gene>
<protein>
    <recommendedName>
        <fullName evidence="6">Methylamine utilisation protein MauE domain-containing protein</fullName>
    </recommendedName>
</protein>
<evidence type="ECO:0000313" key="8">
    <source>
        <dbReference type="Proteomes" id="UP000541583"/>
    </source>
</evidence>
<dbReference type="RefSeq" id="WP_076369621.1">
    <property type="nucleotide sequence ID" value="NZ_JACHCB010000001.1"/>
</dbReference>
<evidence type="ECO:0000256" key="4">
    <source>
        <dbReference type="ARBA" id="ARBA00023136"/>
    </source>
</evidence>
<reference evidence="7 8" key="1">
    <citation type="submission" date="2020-08" db="EMBL/GenBank/DDBJ databases">
        <title>Genomic Encyclopedia of Type Strains, Phase IV (KMG-V): Genome sequencing to study the core and pangenomes of soil and plant-associated prokaryotes.</title>
        <authorList>
            <person name="Whitman W."/>
        </authorList>
    </citation>
    <scope>NUCLEOTIDE SEQUENCE [LARGE SCALE GENOMIC DNA]</scope>
    <source>
        <strain evidence="7 8">ANJLi2</strain>
    </source>
</reference>
<keyword evidence="4 5" id="KW-0472">Membrane</keyword>
<name>A0ABR6PDI1_9SPHI</name>
<comment type="caution">
    <text evidence="7">The sequence shown here is derived from an EMBL/GenBank/DDBJ whole genome shotgun (WGS) entry which is preliminary data.</text>
</comment>
<organism evidence="7 8">
    <name type="scientific">Mucilaginibacter lappiensis</name>
    <dbReference type="NCBI Taxonomy" id="354630"/>
    <lineage>
        <taxon>Bacteria</taxon>
        <taxon>Pseudomonadati</taxon>
        <taxon>Bacteroidota</taxon>
        <taxon>Sphingobacteriia</taxon>
        <taxon>Sphingobacteriales</taxon>
        <taxon>Sphingobacteriaceae</taxon>
        <taxon>Mucilaginibacter</taxon>
    </lineage>
</organism>
<feature type="transmembrane region" description="Helical" evidence="5">
    <location>
        <begin position="129"/>
        <end position="147"/>
    </location>
</feature>
<keyword evidence="3 5" id="KW-1133">Transmembrane helix</keyword>
<evidence type="ECO:0000256" key="5">
    <source>
        <dbReference type="SAM" id="Phobius"/>
    </source>
</evidence>
<feature type="transmembrane region" description="Helical" evidence="5">
    <location>
        <begin position="87"/>
        <end position="109"/>
    </location>
</feature>